<feature type="compositionally biased region" description="Pro residues" evidence="1">
    <location>
        <begin position="81"/>
        <end position="90"/>
    </location>
</feature>
<evidence type="ECO:0000313" key="3">
    <source>
        <dbReference type="Proteomes" id="UP000077266"/>
    </source>
</evidence>
<dbReference type="Proteomes" id="UP000077266">
    <property type="component" value="Unassembled WGS sequence"/>
</dbReference>
<feature type="compositionally biased region" description="Polar residues" evidence="1">
    <location>
        <begin position="95"/>
        <end position="108"/>
    </location>
</feature>
<keyword evidence="3" id="KW-1185">Reference proteome</keyword>
<accession>A0A165AY59</accession>
<dbReference type="EMBL" id="KV426598">
    <property type="protein sequence ID" value="KZV79522.1"/>
    <property type="molecule type" value="Genomic_DNA"/>
</dbReference>
<protein>
    <submittedName>
        <fullName evidence="2">Uncharacterized protein</fullName>
    </submittedName>
</protein>
<evidence type="ECO:0000313" key="2">
    <source>
        <dbReference type="EMBL" id="KZV79522.1"/>
    </source>
</evidence>
<sequence>MGRRVQFESDPGSGDEAVESPTKRKSKEKQAAKKAASAAKKNAPDPPADPPAVIPRAKTNAQPTARELRANKRARASSPTAPAPPVPRPLLPRISTKSKTAAKPTNSRILAPRQHSVRQPSTPKRGARVRKPAARSPAKARQALAAKKARAPAKKPKATVAKKPGRAGSRKMPADDDDADVDPLDDEWEGVEDDVDDDDAMGEDDVDMDDGEGDHHVDDDDGYVSPTDDMLAGQRRSNRYSRPLGDSFEDDEEEQTFIQPTRGLKRSHPLRSSVASVTDVVSPARKKQQAPADWGRFVKGRTVDPQLALIPECVKAIVNGGFVQYLPVHLFAPEILVAEASARLTMRADESILTRMPQPRVAETDMTLQDYMMWSRKAILAYRALGVPEDIVEMWEEHFKSVLDAENVASEWTTWRYYDLRRRALVMGSTPADISKFDATTFRQCQNLVLSEMNAEMRAATERANQLGRRTNQAQASTSRSQNATSQGPSTSKAASKASSTSKYSRCLSCGSRAHVYDKDKRRDDCETTWLVYDKTRGAWRTPDTRALVCWAWNSIDGCSKDKCRFGRHGHRCSLCGGDHGCHACTV</sequence>
<gene>
    <name evidence="2" type="ORF">EXIGLDRAFT_782169</name>
</gene>
<feature type="region of interest" description="Disordered" evidence="1">
    <location>
        <begin position="1"/>
        <end position="253"/>
    </location>
</feature>
<feature type="compositionally biased region" description="Low complexity" evidence="1">
    <location>
        <begin position="134"/>
        <end position="146"/>
    </location>
</feature>
<name>A0A165AY59_EXIGL</name>
<evidence type="ECO:0000256" key="1">
    <source>
        <dbReference type="SAM" id="MobiDB-lite"/>
    </source>
</evidence>
<dbReference type="InParanoid" id="A0A165AY59"/>
<feature type="compositionally biased region" description="Pro residues" evidence="1">
    <location>
        <begin position="44"/>
        <end position="53"/>
    </location>
</feature>
<feature type="compositionally biased region" description="Acidic residues" evidence="1">
    <location>
        <begin position="175"/>
        <end position="212"/>
    </location>
</feature>
<reference evidence="2 3" key="1">
    <citation type="journal article" date="2016" name="Mol. Biol. Evol.">
        <title>Comparative Genomics of Early-Diverging Mushroom-Forming Fungi Provides Insights into the Origins of Lignocellulose Decay Capabilities.</title>
        <authorList>
            <person name="Nagy L.G."/>
            <person name="Riley R."/>
            <person name="Tritt A."/>
            <person name="Adam C."/>
            <person name="Daum C."/>
            <person name="Floudas D."/>
            <person name="Sun H."/>
            <person name="Yadav J.S."/>
            <person name="Pangilinan J."/>
            <person name="Larsson K.H."/>
            <person name="Matsuura K."/>
            <person name="Barry K."/>
            <person name="Labutti K."/>
            <person name="Kuo R."/>
            <person name="Ohm R.A."/>
            <person name="Bhattacharya S.S."/>
            <person name="Shirouzu T."/>
            <person name="Yoshinaga Y."/>
            <person name="Martin F.M."/>
            <person name="Grigoriev I.V."/>
            <person name="Hibbett D.S."/>
        </authorList>
    </citation>
    <scope>NUCLEOTIDE SEQUENCE [LARGE SCALE GENOMIC DNA]</scope>
    <source>
        <strain evidence="2 3">HHB12029</strain>
    </source>
</reference>
<organism evidence="2 3">
    <name type="scientific">Exidia glandulosa HHB12029</name>
    <dbReference type="NCBI Taxonomy" id="1314781"/>
    <lineage>
        <taxon>Eukaryota</taxon>
        <taxon>Fungi</taxon>
        <taxon>Dikarya</taxon>
        <taxon>Basidiomycota</taxon>
        <taxon>Agaricomycotina</taxon>
        <taxon>Agaricomycetes</taxon>
        <taxon>Auriculariales</taxon>
        <taxon>Exidiaceae</taxon>
        <taxon>Exidia</taxon>
    </lineage>
</organism>
<feature type="compositionally biased region" description="Polar residues" evidence="1">
    <location>
        <begin position="468"/>
        <end position="489"/>
    </location>
</feature>
<feature type="region of interest" description="Disordered" evidence="1">
    <location>
        <begin position="464"/>
        <end position="497"/>
    </location>
</feature>
<feature type="compositionally biased region" description="Basic residues" evidence="1">
    <location>
        <begin position="147"/>
        <end position="157"/>
    </location>
</feature>
<proteinExistence type="predicted"/>
<dbReference type="AlphaFoldDB" id="A0A165AY59"/>